<dbReference type="CDD" id="cd07723">
    <property type="entry name" value="hydroxyacylglutathione_hydrolase_MBL-fold"/>
    <property type="match status" value="1"/>
</dbReference>
<dbReference type="SMART" id="SM00849">
    <property type="entry name" value="Lactamase_B"/>
    <property type="match status" value="1"/>
</dbReference>
<name>A0A2N5Y137_9GAMM</name>
<dbReference type="GO" id="GO:0004416">
    <property type="term" value="F:hydroxyacylglutathione hydrolase activity"/>
    <property type="evidence" value="ECO:0007669"/>
    <property type="project" value="UniProtKB-UniRule"/>
</dbReference>
<accession>A0A2N5Y137</accession>
<dbReference type="GO" id="GO:0019243">
    <property type="term" value="P:methylglyoxal catabolic process to D-lactate via S-lactoyl-glutathione"/>
    <property type="evidence" value="ECO:0007669"/>
    <property type="project" value="UniProtKB-UniRule"/>
</dbReference>
<dbReference type="HAMAP" id="MF_01374">
    <property type="entry name" value="Glyoxalase_2"/>
    <property type="match status" value="1"/>
</dbReference>
<protein>
    <recommendedName>
        <fullName evidence="7">Hydroxyacylglutathione hydrolase</fullName>
        <ecNumber evidence="7">3.1.2.6</ecNumber>
    </recommendedName>
    <alternativeName>
        <fullName evidence="7">Glyoxalase II</fullName>
        <shortName evidence="7">Glx II</shortName>
    </alternativeName>
</protein>
<dbReference type="PIRSF" id="PIRSF005457">
    <property type="entry name" value="Glx"/>
    <property type="match status" value="1"/>
</dbReference>
<evidence type="ECO:0000256" key="4">
    <source>
        <dbReference type="ARBA" id="ARBA00022723"/>
    </source>
</evidence>
<dbReference type="InterPro" id="IPR017782">
    <property type="entry name" value="Hydroxyacylglutathione_Hdrlase"/>
</dbReference>
<evidence type="ECO:0000313" key="9">
    <source>
        <dbReference type="EMBL" id="PLW82106.1"/>
    </source>
</evidence>
<feature type="binding site" evidence="7">
    <location>
        <position position="134"/>
    </location>
    <ligand>
        <name>Zn(2+)</name>
        <dbReference type="ChEBI" id="CHEBI:29105"/>
        <label>2</label>
    </ligand>
</feature>
<dbReference type="Proteomes" id="UP000234845">
    <property type="component" value="Unassembled WGS sequence"/>
</dbReference>
<dbReference type="InterPro" id="IPR001279">
    <property type="entry name" value="Metallo-B-lactamas"/>
</dbReference>
<dbReference type="EC" id="3.1.2.6" evidence="7"/>
<evidence type="ECO:0000256" key="1">
    <source>
        <dbReference type="ARBA" id="ARBA00001623"/>
    </source>
</evidence>
<dbReference type="NCBIfam" id="TIGR03413">
    <property type="entry name" value="GSH_gloB"/>
    <property type="match status" value="1"/>
</dbReference>
<evidence type="ECO:0000256" key="7">
    <source>
        <dbReference type="HAMAP-Rule" id="MF_01374"/>
    </source>
</evidence>
<sequence length="260" mass="28272">MLTIEPIRAFSDNYIWLLTDTANNHCFVVDPGDAEPVLEVLAERQLTLAGILVTHHHFDHVGGLPLLREHTSAVVYGPHNPAIEGVDHRLAEGDTLTVLGLEFSVLAVPGHTMDHIAYYCAGDSEQPPLLFCGDTLFAGGCGRMFEGTAPVLHGSLAKLAALPGSTRVYCAHEYTQANLRFARAVEPDNEALAERAREVAALRATDDPTVPSELAQERATNPFLRCAEPAVAATLHSQGKWQGEKPEEVFAALRTWKDSF</sequence>
<dbReference type="InterPro" id="IPR032282">
    <property type="entry name" value="HAGH_C"/>
</dbReference>
<comment type="pathway">
    <text evidence="2 7">Secondary metabolite metabolism; methylglyoxal degradation; (R)-lactate from methylglyoxal: step 2/2.</text>
</comment>
<comment type="subunit">
    <text evidence="7">Monomer.</text>
</comment>
<comment type="caution">
    <text evidence="9">The sequence shown here is derived from an EMBL/GenBank/DDBJ whole genome shotgun (WGS) entry which is preliminary data.</text>
</comment>
<comment type="cofactor">
    <cofactor evidence="7">
        <name>Zn(2+)</name>
        <dbReference type="ChEBI" id="CHEBI:29105"/>
    </cofactor>
    <text evidence="7">Binds 2 Zn(2+) ions per subunit.</text>
</comment>
<reference evidence="10" key="1">
    <citation type="submission" date="2017-11" db="EMBL/GenBank/DDBJ databases">
        <title>The draft genome sequence of Chromatocurvus sp. F02.</title>
        <authorList>
            <person name="Du Z.-J."/>
            <person name="Chang Y.-Q."/>
        </authorList>
    </citation>
    <scope>NUCLEOTIDE SEQUENCE [LARGE SCALE GENOMIC DNA]</scope>
    <source>
        <strain evidence="10">F02</strain>
    </source>
</reference>
<feature type="binding site" evidence="7">
    <location>
        <position position="172"/>
    </location>
    <ligand>
        <name>Zn(2+)</name>
        <dbReference type="ChEBI" id="CHEBI:29105"/>
        <label>2</label>
    </ligand>
</feature>
<feature type="binding site" evidence="7">
    <location>
        <position position="59"/>
    </location>
    <ligand>
        <name>Zn(2+)</name>
        <dbReference type="ChEBI" id="CHEBI:29105"/>
        <label>2</label>
    </ligand>
</feature>
<dbReference type="EMBL" id="PKLZ01000008">
    <property type="protein sequence ID" value="PLW82106.1"/>
    <property type="molecule type" value="Genomic_DNA"/>
</dbReference>
<dbReference type="InterPro" id="IPR050110">
    <property type="entry name" value="Glyoxalase_II_hydrolase"/>
</dbReference>
<evidence type="ECO:0000256" key="2">
    <source>
        <dbReference type="ARBA" id="ARBA00004963"/>
    </source>
</evidence>
<feature type="binding site" evidence="7">
    <location>
        <position position="134"/>
    </location>
    <ligand>
        <name>Zn(2+)</name>
        <dbReference type="ChEBI" id="CHEBI:29105"/>
        <label>1</label>
    </ligand>
</feature>
<evidence type="ECO:0000259" key="8">
    <source>
        <dbReference type="SMART" id="SM00849"/>
    </source>
</evidence>
<keyword evidence="4 7" id="KW-0479">Metal-binding</keyword>
<dbReference type="Pfam" id="PF16123">
    <property type="entry name" value="HAGH_C"/>
    <property type="match status" value="1"/>
</dbReference>
<dbReference type="SUPFAM" id="SSF56281">
    <property type="entry name" value="Metallo-hydrolase/oxidoreductase"/>
    <property type="match status" value="1"/>
</dbReference>
<dbReference type="UniPathway" id="UPA00619">
    <property type="reaction ID" value="UER00676"/>
</dbReference>
<feature type="domain" description="Metallo-beta-lactamase" evidence="8">
    <location>
        <begin position="12"/>
        <end position="172"/>
    </location>
</feature>
<proteinExistence type="inferred from homology"/>
<evidence type="ECO:0000256" key="6">
    <source>
        <dbReference type="ARBA" id="ARBA00022833"/>
    </source>
</evidence>
<dbReference type="OrthoDB" id="9802248at2"/>
<dbReference type="InterPro" id="IPR035680">
    <property type="entry name" value="Clx_II_MBL"/>
</dbReference>
<dbReference type="PANTHER" id="PTHR43705:SF1">
    <property type="entry name" value="HYDROXYACYLGLUTATHIONE HYDROLASE GLOB"/>
    <property type="match status" value="1"/>
</dbReference>
<dbReference type="AlphaFoldDB" id="A0A2N5Y137"/>
<feature type="binding site" evidence="7">
    <location>
        <position position="57"/>
    </location>
    <ligand>
        <name>Zn(2+)</name>
        <dbReference type="ChEBI" id="CHEBI:29105"/>
        <label>1</label>
    </ligand>
</feature>
<organism evidence="9 10">
    <name type="scientific">Kineobactrum sediminis</name>
    <dbReference type="NCBI Taxonomy" id="1905677"/>
    <lineage>
        <taxon>Bacteria</taxon>
        <taxon>Pseudomonadati</taxon>
        <taxon>Pseudomonadota</taxon>
        <taxon>Gammaproteobacteria</taxon>
        <taxon>Cellvibrionales</taxon>
        <taxon>Halieaceae</taxon>
        <taxon>Kineobactrum</taxon>
    </lineage>
</organism>
<keyword evidence="6 7" id="KW-0862">Zinc</keyword>
<feature type="binding site" evidence="7">
    <location>
        <position position="111"/>
    </location>
    <ligand>
        <name>Zn(2+)</name>
        <dbReference type="ChEBI" id="CHEBI:29105"/>
        <label>1</label>
    </ligand>
</feature>
<feature type="binding site" evidence="7">
    <location>
        <position position="60"/>
    </location>
    <ligand>
        <name>Zn(2+)</name>
        <dbReference type="ChEBI" id="CHEBI:29105"/>
        <label>2</label>
    </ligand>
</feature>
<evidence type="ECO:0000313" key="10">
    <source>
        <dbReference type="Proteomes" id="UP000234845"/>
    </source>
</evidence>
<dbReference type="InterPro" id="IPR036866">
    <property type="entry name" value="RibonucZ/Hydroxyglut_hydro"/>
</dbReference>
<dbReference type="Pfam" id="PF00753">
    <property type="entry name" value="Lactamase_B"/>
    <property type="match status" value="1"/>
</dbReference>
<evidence type="ECO:0000256" key="5">
    <source>
        <dbReference type="ARBA" id="ARBA00022801"/>
    </source>
</evidence>
<dbReference type="GO" id="GO:0046872">
    <property type="term" value="F:metal ion binding"/>
    <property type="evidence" value="ECO:0007669"/>
    <property type="project" value="UniProtKB-KW"/>
</dbReference>
<evidence type="ECO:0000256" key="3">
    <source>
        <dbReference type="ARBA" id="ARBA00006759"/>
    </source>
</evidence>
<keyword evidence="10" id="KW-1185">Reference proteome</keyword>
<dbReference type="PANTHER" id="PTHR43705">
    <property type="entry name" value="HYDROXYACYLGLUTATHIONE HYDROLASE"/>
    <property type="match status" value="1"/>
</dbReference>
<keyword evidence="5 7" id="KW-0378">Hydrolase</keyword>
<comment type="function">
    <text evidence="7">Thiolesterase that catalyzes the hydrolysis of S-D-lactoyl-glutathione to form glutathione and D-lactic acid.</text>
</comment>
<feature type="binding site" evidence="7">
    <location>
        <position position="55"/>
    </location>
    <ligand>
        <name>Zn(2+)</name>
        <dbReference type="ChEBI" id="CHEBI:29105"/>
        <label>1</label>
    </ligand>
</feature>
<comment type="catalytic activity">
    <reaction evidence="1 7">
        <text>an S-(2-hydroxyacyl)glutathione + H2O = a 2-hydroxy carboxylate + glutathione + H(+)</text>
        <dbReference type="Rhea" id="RHEA:21864"/>
        <dbReference type="ChEBI" id="CHEBI:15377"/>
        <dbReference type="ChEBI" id="CHEBI:15378"/>
        <dbReference type="ChEBI" id="CHEBI:57925"/>
        <dbReference type="ChEBI" id="CHEBI:58896"/>
        <dbReference type="ChEBI" id="CHEBI:71261"/>
        <dbReference type="EC" id="3.1.2.6"/>
    </reaction>
</comment>
<gene>
    <name evidence="7 9" type="primary">gloB</name>
    <name evidence="9" type="ORF">CWI75_09920</name>
</gene>
<dbReference type="Gene3D" id="3.60.15.10">
    <property type="entry name" value="Ribonuclease Z/Hydroxyacylglutathione hydrolase-like"/>
    <property type="match status" value="1"/>
</dbReference>
<dbReference type="RefSeq" id="WP_101521357.1">
    <property type="nucleotide sequence ID" value="NZ_PKLZ01000008.1"/>
</dbReference>
<comment type="similarity">
    <text evidence="3 7">Belongs to the metallo-beta-lactamase superfamily. Glyoxalase II family.</text>
</comment>